<evidence type="ECO:0000313" key="2">
    <source>
        <dbReference type="EMBL" id="KAA3453699.1"/>
    </source>
</evidence>
<evidence type="ECO:0000313" key="3">
    <source>
        <dbReference type="Proteomes" id="UP000325315"/>
    </source>
</evidence>
<gene>
    <name evidence="2" type="ORF">EPI10_009709</name>
</gene>
<name>A0A5B6U773_9ROSI</name>
<dbReference type="EMBL" id="SMMG02000013">
    <property type="protein sequence ID" value="KAA3453699.1"/>
    <property type="molecule type" value="Genomic_DNA"/>
</dbReference>
<proteinExistence type="predicted"/>
<dbReference type="OrthoDB" id="2020640at2759"/>
<sequence length="105" mass="12362">MIVIAGMSSFSLHKGLVRLFEGPFKVLKRVGKVAYKLELPTKLKVHTVFHVSMLKPFYGDQEVPNRGKYERAPMGVKVFYDRDVCITADHVIRWKYYRPRHEYFV</sequence>
<keyword evidence="3" id="KW-1185">Reference proteome</keyword>
<accession>A0A5B6U773</accession>
<evidence type="ECO:0000259" key="1">
    <source>
        <dbReference type="Pfam" id="PF24626"/>
    </source>
</evidence>
<dbReference type="PANTHER" id="PTHR46148:SF52">
    <property type="entry name" value="OS04G0603800 PROTEIN"/>
    <property type="match status" value="1"/>
</dbReference>
<feature type="domain" description="Tf2-1-like SH3-like" evidence="1">
    <location>
        <begin position="16"/>
        <end position="57"/>
    </location>
</feature>
<reference evidence="3" key="1">
    <citation type="journal article" date="2019" name="Plant Biotechnol. J.">
        <title>Genome sequencing of the Australian wild diploid species Gossypium australe highlights disease resistance and delayed gland morphogenesis.</title>
        <authorList>
            <person name="Cai Y."/>
            <person name="Cai X."/>
            <person name="Wang Q."/>
            <person name="Wang P."/>
            <person name="Zhang Y."/>
            <person name="Cai C."/>
            <person name="Xu Y."/>
            <person name="Wang K."/>
            <person name="Zhou Z."/>
            <person name="Wang C."/>
            <person name="Geng S."/>
            <person name="Li B."/>
            <person name="Dong Q."/>
            <person name="Hou Y."/>
            <person name="Wang H."/>
            <person name="Ai P."/>
            <person name="Liu Z."/>
            <person name="Yi F."/>
            <person name="Sun M."/>
            <person name="An G."/>
            <person name="Cheng J."/>
            <person name="Zhang Y."/>
            <person name="Shi Q."/>
            <person name="Xie Y."/>
            <person name="Shi X."/>
            <person name="Chang Y."/>
            <person name="Huang F."/>
            <person name="Chen Y."/>
            <person name="Hong S."/>
            <person name="Mi L."/>
            <person name="Sun Q."/>
            <person name="Zhang L."/>
            <person name="Zhou B."/>
            <person name="Peng R."/>
            <person name="Zhang X."/>
            <person name="Liu F."/>
        </authorList>
    </citation>
    <scope>NUCLEOTIDE SEQUENCE [LARGE SCALE GENOMIC DNA]</scope>
    <source>
        <strain evidence="3">cv. PA1801</strain>
    </source>
</reference>
<organism evidence="2 3">
    <name type="scientific">Gossypium australe</name>
    <dbReference type="NCBI Taxonomy" id="47621"/>
    <lineage>
        <taxon>Eukaryota</taxon>
        <taxon>Viridiplantae</taxon>
        <taxon>Streptophyta</taxon>
        <taxon>Embryophyta</taxon>
        <taxon>Tracheophyta</taxon>
        <taxon>Spermatophyta</taxon>
        <taxon>Magnoliopsida</taxon>
        <taxon>eudicotyledons</taxon>
        <taxon>Gunneridae</taxon>
        <taxon>Pentapetalae</taxon>
        <taxon>rosids</taxon>
        <taxon>malvids</taxon>
        <taxon>Malvales</taxon>
        <taxon>Malvaceae</taxon>
        <taxon>Malvoideae</taxon>
        <taxon>Gossypium</taxon>
    </lineage>
</organism>
<dbReference type="Pfam" id="PF24626">
    <property type="entry name" value="SH3_Tf2-1"/>
    <property type="match status" value="1"/>
</dbReference>
<protein>
    <submittedName>
        <fullName evidence="2">Chromo domain-containing protein/gag-asp_proteas domain-containing protein</fullName>
    </submittedName>
</protein>
<comment type="caution">
    <text evidence="2">The sequence shown here is derived from an EMBL/GenBank/DDBJ whole genome shotgun (WGS) entry which is preliminary data.</text>
</comment>
<dbReference type="Proteomes" id="UP000325315">
    <property type="component" value="Unassembled WGS sequence"/>
</dbReference>
<dbReference type="InterPro" id="IPR056924">
    <property type="entry name" value="SH3_Tf2-1"/>
</dbReference>
<dbReference type="PANTHER" id="PTHR46148">
    <property type="entry name" value="CHROMO DOMAIN-CONTAINING PROTEIN"/>
    <property type="match status" value="1"/>
</dbReference>
<dbReference type="AlphaFoldDB" id="A0A5B6U773"/>